<feature type="domain" description="Rieske" evidence="5">
    <location>
        <begin position="4"/>
        <end position="101"/>
    </location>
</feature>
<dbReference type="EMBL" id="CAEUNJ010000050">
    <property type="protein sequence ID" value="CAB4372008.1"/>
    <property type="molecule type" value="Genomic_DNA"/>
</dbReference>
<evidence type="ECO:0000256" key="4">
    <source>
        <dbReference type="ARBA" id="ARBA00023014"/>
    </source>
</evidence>
<evidence type="ECO:0000313" key="10">
    <source>
        <dbReference type="EMBL" id="CAB4806284.1"/>
    </source>
</evidence>
<dbReference type="GO" id="GO:0046872">
    <property type="term" value="F:metal ion binding"/>
    <property type="evidence" value="ECO:0007669"/>
    <property type="project" value="UniProtKB-KW"/>
</dbReference>
<dbReference type="InterPro" id="IPR036922">
    <property type="entry name" value="Rieske_2Fe-2S_sf"/>
</dbReference>
<dbReference type="Gene3D" id="2.102.10.10">
    <property type="entry name" value="Rieske [2Fe-2S] iron-sulphur domain"/>
    <property type="match status" value="1"/>
</dbReference>
<dbReference type="EMBL" id="CAFBNJ010000196">
    <property type="protein sequence ID" value="CAB4967112.1"/>
    <property type="molecule type" value="Genomic_DNA"/>
</dbReference>
<reference evidence="6" key="1">
    <citation type="submission" date="2020-05" db="EMBL/GenBank/DDBJ databases">
        <authorList>
            <person name="Chiriac C."/>
            <person name="Salcher M."/>
            <person name="Ghai R."/>
            <person name="Kavagutti S V."/>
        </authorList>
    </citation>
    <scope>NUCLEOTIDE SEQUENCE</scope>
</reference>
<dbReference type="AlphaFoldDB" id="A0A6J6ANQ9"/>
<keyword evidence="4" id="KW-0411">Iron-sulfur</keyword>
<dbReference type="PANTHER" id="PTHR21496">
    <property type="entry name" value="FERREDOXIN-RELATED"/>
    <property type="match status" value="1"/>
</dbReference>
<dbReference type="EMBL" id="CAEZTY010000126">
    <property type="protein sequence ID" value="CAB4600901.1"/>
    <property type="molecule type" value="Genomic_DNA"/>
</dbReference>
<dbReference type="EMBL" id="CAEZVC010000098">
    <property type="protein sequence ID" value="CAB4630239.1"/>
    <property type="molecule type" value="Genomic_DNA"/>
</dbReference>
<dbReference type="InterPro" id="IPR017941">
    <property type="entry name" value="Rieske_2Fe-2S"/>
</dbReference>
<dbReference type="GO" id="GO:0051537">
    <property type="term" value="F:2 iron, 2 sulfur cluster binding"/>
    <property type="evidence" value="ECO:0007669"/>
    <property type="project" value="UniProtKB-KW"/>
</dbReference>
<name>A0A6J6ANQ9_9ZZZZ</name>
<dbReference type="Pfam" id="PF00355">
    <property type="entry name" value="Rieske"/>
    <property type="match status" value="1"/>
</dbReference>
<keyword evidence="3" id="KW-0408">Iron</keyword>
<dbReference type="PANTHER" id="PTHR21496:SF23">
    <property type="entry name" value="3-PHENYLPROPIONATE_CINNAMIC ACID DIOXYGENASE FERREDOXIN SUBUNIT"/>
    <property type="match status" value="1"/>
</dbReference>
<sequence>MTLERVCSVQDVPDGEVRRFDFGSVRIALAHIGGAFYAIGDRCTHLDVSLSEGEVHAKTCELECPKHGSCFSLETGIPNSLPATKAVPTYVVRIDDADVYVEID</sequence>
<evidence type="ECO:0000256" key="1">
    <source>
        <dbReference type="ARBA" id="ARBA00022714"/>
    </source>
</evidence>
<proteinExistence type="predicted"/>
<evidence type="ECO:0000256" key="3">
    <source>
        <dbReference type="ARBA" id="ARBA00023004"/>
    </source>
</evidence>
<dbReference type="CDD" id="cd03528">
    <property type="entry name" value="Rieske_RO_ferredoxin"/>
    <property type="match status" value="1"/>
</dbReference>
<accession>A0A6J6ANQ9</accession>
<evidence type="ECO:0000313" key="9">
    <source>
        <dbReference type="EMBL" id="CAB4708465.1"/>
    </source>
</evidence>
<protein>
    <submittedName>
        <fullName evidence="6">Unannotated protein</fullName>
    </submittedName>
</protein>
<evidence type="ECO:0000313" key="6">
    <source>
        <dbReference type="EMBL" id="CAB4372008.1"/>
    </source>
</evidence>
<dbReference type="EMBL" id="CAEZXY010000037">
    <property type="protein sequence ID" value="CAB4708465.1"/>
    <property type="molecule type" value="Genomic_DNA"/>
</dbReference>
<keyword evidence="2" id="KW-0479">Metal-binding</keyword>
<evidence type="ECO:0000313" key="11">
    <source>
        <dbReference type="EMBL" id="CAB4967112.1"/>
    </source>
</evidence>
<evidence type="ECO:0000256" key="2">
    <source>
        <dbReference type="ARBA" id="ARBA00022723"/>
    </source>
</evidence>
<keyword evidence="1" id="KW-0001">2Fe-2S</keyword>
<dbReference type="EMBL" id="CAFAAM010000105">
    <property type="protein sequence ID" value="CAB4806284.1"/>
    <property type="molecule type" value="Genomic_DNA"/>
</dbReference>
<evidence type="ECO:0000313" key="12">
    <source>
        <dbReference type="EMBL" id="CAB5076816.1"/>
    </source>
</evidence>
<evidence type="ECO:0000313" key="7">
    <source>
        <dbReference type="EMBL" id="CAB4600901.1"/>
    </source>
</evidence>
<dbReference type="PROSITE" id="PS51296">
    <property type="entry name" value="RIESKE"/>
    <property type="match status" value="1"/>
</dbReference>
<organism evidence="6">
    <name type="scientific">freshwater metagenome</name>
    <dbReference type="NCBI Taxonomy" id="449393"/>
    <lineage>
        <taxon>unclassified sequences</taxon>
        <taxon>metagenomes</taxon>
        <taxon>ecological metagenomes</taxon>
    </lineage>
</organism>
<evidence type="ECO:0000313" key="8">
    <source>
        <dbReference type="EMBL" id="CAB4630239.1"/>
    </source>
</evidence>
<gene>
    <name evidence="7" type="ORF">UFOPK1762_01919</name>
    <name evidence="8" type="ORF">UFOPK1906_01402</name>
    <name evidence="9" type="ORF">UFOPK2624_00957</name>
    <name evidence="10" type="ORF">UFOPK3010_00883</name>
    <name evidence="11" type="ORF">UFOPK3785_02101</name>
    <name evidence="6" type="ORF">UFOPK4201_01200</name>
    <name evidence="12" type="ORF">UFOPK4371_00841</name>
</gene>
<dbReference type="EMBL" id="CAFBRD010000037">
    <property type="protein sequence ID" value="CAB5076816.1"/>
    <property type="molecule type" value="Genomic_DNA"/>
</dbReference>
<dbReference type="SUPFAM" id="SSF50022">
    <property type="entry name" value="ISP domain"/>
    <property type="match status" value="1"/>
</dbReference>
<evidence type="ECO:0000259" key="5">
    <source>
        <dbReference type="PROSITE" id="PS51296"/>
    </source>
</evidence>